<dbReference type="SUPFAM" id="SSF53474">
    <property type="entry name" value="alpha/beta-Hydrolases"/>
    <property type="match status" value="1"/>
</dbReference>
<dbReference type="EMBL" id="BOMV01000001">
    <property type="protein sequence ID" value="GIE92767.1"/>
    <property type="molecule type" value="Genomic_DNA"/>
</dbReference>
<feature type="domain" description="AB hydrolase-1" evidence="2">
    <location>
        <begin position="185"/>
        <end position="452"/>
    </location>
</feature>
<dbReference type="Pfam" id="PF12697">
    <property type="entry name" value="Abhydrolase_6"/>
    <property type="match status" value="1"/>
</dbReference>
<proteinExistence type="predicted"/>
<evidence type="ECO:0000259" key="2">
    <source>
        <dbReference type="Pfam" id="PF12697"/>
    </source>
</evidence>
<dbReference type="GO" id="GO:0003824">
    <property type="term" value="F:catalytic activity"/>
    <property type="evidence" value="ECO:0007669"/>
    <property type="project" value="UniProtKB-ARBA"/>
</dbReference>
<dbReference type="AlphaFoldDB" id="A0A919MYP4"/>
<protein>
    <recommendedName>
        <fullName evidence="2">AB hydrolase-1 domain-containing protein</fullName>
    </recommendedName>
</protein>
<dbReference type="Gene3D" id="3.40.50.1820">
    <property type="entry name" value="alpha/beta hydrolase"/>
    <property type="match status" value="1"/>
</dbReference>
<evidence type="ECO:0000313" key="4">
    <source>
        <dbReference type="Proteomes" id="UP000636960"/>
    </source>
</evidence>
<keyword evidence="1" id="KW-1133">Transmembrane helix</keyword>
<dbReference type="InterPro" id="IPR000073">
    <property type="entry name" value="AB_hydrolase_1"/>
</dbReference>
<comment type="caution">
    <text evidence="3">The sequence shown here is derived from an EMBL/GenBank/DDBJ whole genome shotgun (WGS) entry which is preliminary data.</text>
</comment>
<accession>A0A919MYP4</accession>
<reference evidence="3" key="1">
    <citation type="submission" date="2021-01" db="EMBL/GenBank/DDBJ databases">
        <title>Whole genome shotgun sequence of Actinoplanes rishiriensis NBRC 108556.</title>
        <authorList>
            <person name="Komaki H."/>
            <person name="Tamura T."/>
        </authorList>
    </citation>
    <scope>NUCLEOTIDE SEQUENCE</scope>
    <source>
        <strain evidence="3">NBRC 108556</strain>
    </source>
</reference>
<organism evidence="3 4">
    <name type="scientific">Paractinoplanes rishiriensis</name>
    <dbReference type="NCBI Taxonomy" id="1050105"/>
    <lineage>
        <taxon>Bacteria</taxon>
        <taxon>Bacillati</taxon>
        <taxon>Actinomycetota</taxon>
        <taxon>Actinomycetes</taxon>
        <taxon>Micromonosporales</taxon>
        <taxon>Micromonosporaceae</taxon>
        <taxon>Paractinoplanes</taxon>
    </lineage>
</organism>
<name>A0A919MYP4_9ACTN</name>
<feature type="transmembrane region" description="Helical" evidence="1">
    <location>
        <begin position="30"/>
        <end position="49"/>
    </location>
</feature>
<keyword evidence="4" id="KW-1185">Reference proteome</keyword>
<dbReference type="InterPro" id="IPR029058">
    <property type="entry name" value="AB_hydrolase_fold"/>
</dbReference>
<evidence type="ECO:0000256" key="1">
    <source>
        <dbReference type="SAM" id="Phobius"/>
    </source>
</evidence>
<sequence length="462" mass="49013">MPDMVRSVGLLPALVWGVLAGFLRPRGPIFPLEAVGIIVVSVVVGVVAGRVTRSRWAMFFAPIFFVVAGEVTRIGFTGPTVDLPRLSTLGQAALVSGRGAYALLTVLPMVVGAAYGAGSTRRSRSWLRWVGRFCTGILALVVAAITVVVAVPGRAAPIGGGISELAYAGKLGLMIRGNRADAPLLLFVPGSPGGSELGAMRRRLGALEQQFVVATMDRRGGGRSFGGLDPTPTFTVENETANVVQAAKYLLSRFRKDKLYLVAHSGGTIGATLAVQDQPALFAAYVGVGQVAAPAASDRGQYDDTLARAREKGDDALVNRLTAVGPPPYDDIYGYEPMILAEDVVYGSGNGAALEDNVEAPELSALDKVHVISGLLDSFDAYYPRVQEIDFRNQVPALGVPVWFVAGEREVPARTRDLNQWFQVLQAPRKEVVTLAGAGHRSMFDQPAAFVELMSRVVVAAP</sequence>
<dbReference type="Proteomes" id="UP000636960">
    <property type="component" value="Unassembled WGS sequence"/>
</dbReference>
<feature type="transmembrane region" description="Helical" evidence="1">
    <location>
        <begin position="56"/>
        <end position="76"/>
    </location>
</feature>
<keyword evidence="1" id="KW-0812">Transmembrane</keyword>
<evidence type="ECO:0000313" key="3">
    <source>
        <dbReference type="EMBL" id="GIE92767.1"/>
    </source>
</evidence>
<feature type="transmembrane region" description="Helical" evidence="1">
    <location>
        <begin position="99"/>
        <end position="117"/>
    </location>
</feature>
<feature type="transmembrane region" description="Helical" evidence="1">
    <location>
        <begin position="129"/>
        <end position="151"/>
    </location>
</feature>
<keyword evidence="1" id="KW-0472">Membrane</keyword>
<gene>
    <name evidence="3" type="ORF">Ari01nite_02320</name>
</gene>